<organism evidence="2 3">
    <name type="scientific">Flavobacterium xinjiangense</name>
    <dbReference type="NCBI Taxonomy" id="178356"/>
    <lineage>
        <taxon>Bacteria</taxon>
        <taxon>Pseudomonadati</taxon>
        <taxon>Bacteroidota</taxon>
        <taxon>Flavobacteriia</taxon>
        <taxon>Flavobacteriales</taxon>
        <taxon>Flavobacteriaceae</taxon>
        <taxon>Flavobacterium</taxon>
    </lineage>
</organism>
<keyword evidence="3" id="KW-1185">Reference proteome</keyword>
<feature type="signal peptide" evidence="1">
    <location>
        <begin position="1"/>
        <end position="22"/>
    </location>
</feature>
<dbReference type="Proteomes" id="UP000184092">
    <property type="component" value="Unassembled WGS sequence"/>
</dbReference>
<protein>
    <submittedName>
        <fullName evidence="2">Gliding motility-associated C-terminal domain-containing protein</fullName>
    </submittedName>
</protein>
<dbReference type="NCBIfam" id="TIGR04131">
    <property type="entry name" value="Bac_Flav_CTERM"/>
    <property type="match status" value="1"/>
</dbReference>
<dbReference type="InterPro" id="IPR026341">
    <property type="entry name" value="T9SS_type_B"/>
</dbReference>
<dbReference type="AlphaFoldDB" id="A0A1M7PGH3"/>
<reference evidence="3" key="1">
    <citation type="submission" date="2016-11" db="EMBL/GenBank/DDBJ databases">
        <authorList>
            <person name="Varghese N."/>
            <person name="Submissions S."/>
        </authorList>
    </citation>
    <scope>NUCLEOTIDE SEQUENCE [LARGE SCALE GENOMIC DNA]</scope>
    <source>
        <strain evidence="3">CGMCC 1.2749</strain>
    </source>
</reference>
<proteinExistence type="predicted"/>
<accession>A0A1M7PGH3</accession>
<evidence type="ECO:0000313" key="2">
    <source>
        <dbReference type="EMBL" id="SHN16140.1"/>
    </source>
</evidence>
<evidence type="ECO:0000313" key="3">
    <source>
        <dbReference type="Proteomes" id="UP000184092"/>
    </source>
</evidence>
<evidence type="ECO:0000256" key="1">
    <source>
        <dbReference type="SAM" id="SignalP"/>
    </source>
</evidence>
<name>A0A1M7PGH3_9FLAO</name>
<dbReference type="EMBL" id="FRCL01000017">
    <property type="protein sequence ID" value="SHN16140.1"/>
    <property type="molecule type" value="Genomic_DNA"/>
</dbReference>
<gene>
    <name evidence="2" type="ORF">SAMN05216269_11729</name>
</gene>
<dbReference type="STRING" id="178356.SAMN05216269_11729"/>
<sequence length="252" mass="28329">MKKIVASIFMGISFLLSPSIRAQLAIESEGIFIKKETLFYTEGLTLIPSHNVEMNNQGITMQDRAVIWPKLSSIQLMYQFSRPMTFAGELGFNYKDVALNDNDEKNLVLAYTKAVSNNYKDFELVKGTSVKPDKTYISQLFGSAINLSILTAVSMESSLTSPYTDLEANNLITPNGDGINDFWIVKNMQQYPNNELYIFDRDGREVFTMNGYDNSWNGMSNGNPLPEGTYYYILSIDSGKSKKSGFVSIVKE</sequence>
<dbReference type="RefSeq" id="WP_167365593.1">
    <property type="nucleotide sequence ID" value="NZ_FRCL01000017.1"/>
</dbReference>
<feature type="chain" id="PRO_5012590787" evidence="1">
    <location>
        <begin position="23"/>
        <end position="252"/>
    </location>
</feature>
<keyword evidence="1" id="KW-0732">Signal</keyword>
<dbReference type="Pfam" id="PF13585">
    <property type="entry name" value="CHU_C"/>
    <property type="match status" value="1"/>
</dbReference>